<dbReference type="EMBL" id="JAACNO010003075">
    <property type="protein sequence ID" value="KAF4128618.1"/>
    <property type="molecule type" value="Genomic_DNA"/>
</dbReference>
<dbReference type="Proteomes" id="UP000704712">
    <property type="component" value="Unassembled WGS sequence"/>
</dbReference>
<dbReference type="AlphaFoldDB" id="A0A8S9TRL0"/>
<reference evidence="1" key="1">
    <citation type="submission" date="2020-03" db="EMBL/GenBank/DDBJ databases">
        <title>Hybrid Assembly of Korean Phytophthora infestans isolates.</title>
        <authorList>
            <person name="Prokchorchik M."/>
            <person name="Lee Y."/>
            <person name="Seo J."/>
            <person name="Cho J.-H."/>
            <person name="Park Y.-E."/>
            <person name="Jang D.-C."/>
            <person name="Im J.-S."/>
            <person name="Choi J.-G."/>
            <person name="Park H.-J."/>
            <person name="Lee G.-B."/>
            <person name="Lee Y.-G."/>
            <person name="Hong S.-Y."/>
            <person name="Cho K."/>
            <person name="Sohn K.H."/>
        </authorList>
    </citation>
    <scope>NUCLEOTIDE SEQUENCE</scope>
    <source>
        <strain evidence="1">KR_2_A2</strain>
    </source>
</reference>
<proteinExistence type="predicted"/>
<protein>
    <submittedName>
        <fullName evidence="1">Uncharacterized protein</fullName>
    </submittedName>
</protein>
<evidence type="ECO:0000313" key="1">
    <source>
        <dbReference type="EMBL" id="KAF4128618.1"/>
    </source>
</evidence>
<comment type="caution">
    <text evidence="1">The sequence shown here is derived from an EMBL/GenBank/DDBJ whole genome shotgun (WGS) entry which is preliminary data.</text>
</comment>
<organism evidence="1 2">
    <name type="scientific">Phytophthora infestans</name>
    <name type="common">Potato late blight agent</name>
    <name type="synonym">Botrytis infestans</name>
    <dbReference type="NCBI Taxonomy" id="4787"/>
    <lineage>
        <taxon>Eukaryota</taxon>
        <taxon>Sar</taxon>
        <taxon>Stramenopiles</taxon>
        <taxon>Oomycota</taxon>
        <taxon>Peronosporomycetes</taxon>
        <taxon>Peronosporales</taxon>
        <taxon>Peronosporaceae</taxon>
        <taxon>Phytophthora</taxon>
    </lineage>
</organism>
<gene>
    <name evidence="1" type="ORF">GN958_ATG22177</name>
</gene>
<evidence type="ECO:0000313" key="2">
    <source>
        <dbReference type="Proteomes" id="UP000704712"/>
    </source>
</evidence>
<sequence>MKTLKILHCFRLREVFAVVDSSRCFDEMVDSAAARVIFCFMVAQLNQLASVLGLPRDGV</sequence>
<name>A0A8S9TRL0_PHYIN</name>
<accession>A0A8S9TRL0</accession>